<dbReference type="EMBL" id="JAPFFF010000014">
    <property type="protein sequence ID" value="KAK8870952.1"/>
    <property type="molecule type" value="Genomic_DNA"/>
</dbReference>
<feature type="transmembrane region" description="Helical" evidence="6">
    <location>
        <begin position="367"/>
        <end position="389"/>
    </location>
</feature>
<feature type="transmembrane region" description="Helical" evidence="6">
    <location>
        <begin position="64"/>
        <end position="84"/>
    </location>
</feature>
<evidence type="ECO:0000256" key="2">
    <source>
        <dbReference type="ARBA" id="ARBA00022448"/>
    </source>
</evidence>
<comment type="caution">
    <text evidence="7">The sequence shown here is derived from an EMBL/GenBank/DDBJ whole genome shotgun (WGS) entry which is preliminary data.</text>
</comment>
<dbReference type="PANTHER" id="PTHR19432">
    <property type="entry name" value="SUGAR TRANSPORTER"/>
    <property type="match status" value="1"/>
</dbReference>
<evidence type="ECO:0008006" key="9">
    <source>
        <dbReference type="Google" id="ProtNLM"/>
    </source>
</evidence>
<evidence type="ECO:0000256" key="4">
    <source>
        <dbReference type="ARBA" id="ARBA00022989"/>
    </source>
</evidence>
<gene>
    <name evidence="7" type="ORF">M9Y10_008865</name>
</gene>
<dbReference type="SUPFAM" id="SSF103473">
    <property type="entry name" value="MFS general substrate transporter"/>
    <property type="match status" value="1"/>
</dbReference>
<accession>A0ABR2J161</accession>
<keyword evidence="4 6" id="KW-1133">Transmembrane helix</keyword>
<feature type="transmembrane region" description="Helical" evidence="6">
    <location>
        <begin position="146"/>
        <end position="168"/>
    </location>
</feature>
<feature type="transmembrane region" description="Helical" evidence="6">
    <location>
        <begin position="342"/>
        <end position="361"/>
    </location>
</feature>
<feature type="transmembrane region" description="Helical" evidence="6">
    <location>
        <begin position="21"/>
        <end position="44"/>
    </location>
</feature>
<keyword evidence="2" id="KW-0813">Transport</keyword>
<dbReference type="InterPro" id="IPR011701">
    <property type="entry name" value="MFS"/>
</dbReference>
<keyword evidence="3 6" id="KW-0812">Transmembrane</keyword>
<keyword evidence="5 6" id="KW-0472">Membrane</keyword>
<comment type="subcellular location">
    <subcellularLocation>
        <location evidence="1">Membrane</location>
        <topology evidence="1">Multi-pass membrane protein</topology>
    </subcellularLocation>
</comment>
<feature type="transmembrane region" description="Helical" evidence="6">
    <location>
        <begin position="215"/>
        <end position="234"/>
    </location>
</feature>
<dbReference type="PANTHER" id="PTHR19432:SF26">
    <property type="entry name" value="MAJOR FACILITATOR SUPERFAMILY (MFS) PROFILE DOMAIN-CONTAINING PROTEIN"/>
    <property type="match status" value="1"/>
</dbReference>
<sequence length="467" mass="51552">MKTERENNPKKKWIPLCERESISPLWIFAICANQIAINFVWAPLNVLTLPMCTKLGFSNKSSSLVMLMGSISGLIIPPFFSAISDSTTLKMGRRRIYLIVGEIIVIIGLLMISFCREISKYFNPLSFLIAKPKEGEVFDPNSEATIYFIFGEIFALVGGNMASIPGMAMVSDVVPSSQKVLASSICSLDYAISASISNAIGAFKLYQYTSFTNESFVLFVSCIIGIIAMTVSVISTPEERLTVKPKSANPITVLSNSVRSIDDDMLFIIFAVLFYNFGSSQFYAQGSNYIAKYIFGGIPNAPDGIYDEGISYFQFLMLVLTLSQFFFSTINTKVINRIGFKIAWFLGCLAQATSNILLFLIPTKEFLFIPYIIAGFASCIAGSVPNAYVSLNAPSERAGECFTLLVLTFNVSGIVTNILLQMYLGSFSFFQANSGRLVACVSIFFIFSMHFARTGFGYNKQQKGKED</sequence>
<evidence type="ECO:0000256" key="6">
    <source>
        <dbReference type="SAM" id="Phobius"/>
    </source>
</evidence>
<name>A0ABR2J161_9EUKA</name>
<dbReference type="Proteomes" id="UP001470230">
    <property type="component" value="Unassembled WGS sequence"/>
</dbReference>
<organism evidence="7 8">
    <name type="scientific">Tritrichomonas musculus</name>
    <dbReference type="NCBI Taxonomy" id="1915356"/>
    <lineage>
        <taxon>Eukaryota</taxon>
        <taxon>Metamonada</taxon>
        <taxon>Parabasalia</taxon>
        <taxon>Tritrichomonadida</taxon>
        <taxon>Tritrichomonadidae</taxon>
        <taxon>Tritrichomonas</taxon>
    </lineage>
</organism>
<feature type="transmembrane region" description="Helical" evidence="6">
    <location>
        <begin position="265"/>
        <end position="284"/>
    </location>
</feature>
<feature type="transmembrane region" description="Helical" evidence="6">
    <location>
        <begin position="180"/>
        <end position="203"/>
    </location>
</feature>
<feature type="transmembrane region" description="Helical" evidence="6">
    <location>
        <begin position="436"/>
        <end position="456"/>
    </location>
</feature>
<dbReference type="InterPro" id="IPR036259">
    <property type="entry name" value="MFS_trans_sf"/>
</dbReference>
<dbReference type="Gene3D" id="1.20.1250.20">
    <property type="entry name" value="MFS general substrate transporter like domains"/>
    <property type="match status" value="1"/>
</dbReference>
<feature type="transmembrane region" description="Helical" evidence="6">
    <location>
        <begin position="96"/>
        <end position="114"/>
    </location>
</feature>
<evidence type="ECO:0000256" key="3">
    <source>
        <dbReference type="ARBA" id="ARBA00022692"/>
    </source>
</evidence>
<protein>
    <recommendedName>
        <fullName evidence="9">Major facilitator superfamily transporter</fullName>
    </recommendedName>
</protein>
<dbReference type="Pfam" id="PF07690">
    <property type="entry name" value="MFS_1"/>
    <property type="match status" value="1"/>
</dbReference>
<feature type="transmembrane region" description="Helical" evidence="6">
    <location>
        <begin position="401"/>
        <end position="424"/>
    </location>
</feature>
<evidence type="ECO:0000313" key="7">
    <source>
        <dbReference type="EMBL" id="KAK8870952.1"/>
    </source>
</evidence>
<proteinExistence type="predicted"/>
<keyword evidence="8" id="KW-1185">Reference proteome</keyword>
<feature type="transmembrane region" description="Helical" evidence="6">
    <location>
        <begin position="312"/>
        <end position="330"/>
    </location>
</feature>
<reference evidence="7 8" key="1">
    <citation type="submission" date="2024-04" db="EMBL/GenBank/DDBJ databases">
        <title>Tritrichomonas musculus Genome.</title>
        <authorList>
            <person name="Alves-Ferreira E."/>
            <person name="Grigg M."/>
            <person name="Lorenzi H."/>
            <person name="Galac M."/>
        </authorList>
    </citation>
    <scope>NUCLEOTIDE SEQUENCE [LARGE SCALE GENOMIC DNA]</scope>
    <source>
        <strain evidence="7 8">EAF2021</strain>
    </source>
</reference>
<evidence type="ECO:0000256" key="1">
    <source>
        <dbReference type="ARBA" id="ARBA00004141"/>
    </source>
</evidence>
<evidence type="ECO:0000256" key="5">
    <source>
        <dbReference type="ARBA" id="ARBA00023136"/>
    </source>
</evidence>
<evidence type="ECO:0000313" key="8">
    <source>
        <dbReference type="Proteomes" id="UP001470230"/>
    </source>
</evidence>